<dbReference type="RefSeq" id="WP_015543512.1">
    <property type="nucleotide sequence ID" value="NZ_CYYM01000020.1"/>
</dbReference>
<dbReference type="AlphaFoldDB" id="A0A174GAT9"/>
<gene>
    <name evidence="1" type="ORF">ERS852408_02498</name>
</gene>
<evidence type="ECO:0000313" key="1">
    <source>
        <dbReference type="EMBL" id="CUO58747.1"/>
    </source>
</evidence>
<accession>A0A174GAT9</accession>
<proteinExistence type="predicted"/>
<sequence length="46" mass="5361">MEKCDQAEMVFTAYITLKNGNRLYAKQVGKKAFCFPRKETKEKTSK</sequence>
<evidence type="ECO:0000313" key="2">
    <source>
        <dbReference type="Proteomes" id="UP000095380"/>
    </source>
</evidence>
<dbReference type="Proteomes" id="UP000095380">
    <property type="component" value="Unassembled WGS sequence"/>
</dbReference>
<protein>
    <submittedName>
        <fullName evidence="1">Uncharacterized protein</fullName>
    </submittedName>
</protein>
<dbReference type="EMBL" id="CYYM01000020">
    <property type="protein sequence ID" value="CUO58747.1"/>
    <property type="molecule type" value="Genomic_DNA"/>
</dbReference>
<name>A0A174GAT9_9FIRM</name>
<reference evidence="1 2" key="1">
    <citation type="submission" date="2015-09" db="EMBL/GenBank/DDBJ databases">
        <authorList>
            <consortium name="Pathogen Informatics"/>
        </authorList>
    </citation>
    <scope>NUCLEOTIDE SEQUENCE [LARGE SCALE GENOMIC DNA]</scope>
    <source>
        <strain evidence="1 2">2789STDY5608851</strain>
    </source>
</reference>
<organism evidence="1 2">
    <name type="scientific">Dorea longicatena</name>
    <dbReference type="NCBI Taxonomy" id="88431"/>
    <lineage>
        <taxon>Bacteria</taxon>
        <taxon>Bacillati</taxon>
        <taxon>Bacillota</taxon>
        <taxon>Clostridia</taxon>
        <taxon>Lachnospirales</taxon>
        <taxon>Lachnospiraceae</taxon>
        <taxon>Dorea</taxon>
    </lineage>
</organism>